<feature type="compositionally biased region" description="Polar residues" evidence="6">
    <location>
        <begin position="62"/>
        <end position="74"/>
    </location>
</feature>
<reference evidence="8 9" key="1">
    <citation type="submission" date="2018-05" db="EMBL/GenBank/DDBJ databases">
        <title>Genome sequencing and assembly of the regulated plant pathogen Lachnellula willkommii and related sister species for the development of diagnostic species identification markers.</title>
        <authorList>
            <person name="Giroux E."/>
            <person name="Bilodeau G."/>
        </authorList>
    </citation>
    <scope>NUCLEOTIDE SEQUENCE [LARGE SCALE GENOMIC DNA]</scope>
    <source>
        <strain evidence="8 9">CBS 268.59</strain>
    </source>
</reference>
<dbReference type="Proteomes" id="UP000469558">
    <property type="component" value="Unassembled WGS sequence"/>
</dbReference>
<dbReference type="AlphaFoldDB" id="A0A8T9C3V5"/>
<dbReference type="InterPro" id="IPR011990">
    <property type="entry name" value="TPR-like_helical_dom_sf"/>
</dbReference>
<dbReference type="Pfam" id="PF13812">
    <property type="entry name" value="PPR_3"/>
    <property type="match status" value="2"/>
</dbReference>
<comment type="subunit">
    <text evidence="4">Binds to mitochondrial small subunit 15S rRNA.</text>
</comment>
<evidence type="ECO:0000256" key="5">
    <source>
        <dbReference type="PROSITE-ProRule" id="PRU00708"/>
    </source>
</evidence>
<dbReference type="InterPro" id="IPR002885">
    <property type="entry name" value="PPR_rpt"/>
</dbReference>
<dbReference type="InterPro" id="IPR057027">
    <property type="entry name" value="TPR_mt"/>
</dbReference>
<dbReference type="Gene3D" id="1.25.40.10">
    <property type="entry name" value="Tetratricopeptide repeat domain"/>
    <property type="match status" value="2"/>
</dbReference>
<dbReference type="Pfam" id="PF23276">
    <property type="entry name" value="TPR_24"/>
    <property type="match status" value="1"/>
</dbReference>
<dbReference type="PANTHER" id="PTHR47936:SF1">
    <property type="entry name" value="PENTATRICOPEPTIDE REPEAT-CONTAINING PROTEIN GUN1, CHLOROPLASTIC"/>
    <property type="match status" value="1"/>
</dbReference>
<dbReference type="PROSITE" id="PS51375">
    <property type="entry name" value="PPR"/>
    <property type="match status" value="1"/>
</dbReference>
<evidence type="ECO:0000256" key="6">
    <source>
        <dbReference type="SAM" id="MobiDB-lite"/>
    </source>
</evidence>
<organism evidence="8 9">
    <name type="scientific">Lachnellula suecica</name>
    <dbReference type="NCBI Taxonomy" id="602035"/>
    <lineage>
        <taxon>Eukaryota</taxon>
        <taxon>Fungi</taxon>
        <taxon>Dikarya</taxon>
        <taxon>Ascomycota</taxon>
        <taxon>Pezizomycotina</taxon>
        <taxon>Leotiomycetes</taxon>
        <taxon>Helotiales</taxon>
        <taxon>Lachnaceae</taxon>
        <taxon>Lachnellula</taxon>
    </lineage>
</organism>
<comment type="caution">
    <text evidence="8">The sequence shown here is derived from an EMBL/GenBank/DDBJ whole genome shotgun (WGS) entry which is preliminary data.</text>
</comment>
<dbReference type="EMBL" id="QGMK01000877">
    <property type="protein sequence ID" value="TVY76045.1"/>
    <property type="molecule type" value="Genomic_DNA"/>
</dbReference>
<proteinExistence type="inferred from homology"/>
<comment type="function">
    <text evidence="3">Regulates mitochondrial small subunit maturation by controlling 15S rRNA 5'-end processing. Localizes to the 5' precursor of the 15S rRNA in a position that is subsequently occupied by mS47 in the mature yeast mtSSU. Uses structure and sequence-specific RNA recognition, binding to a single-stranded region of the precursor and specifically recognizing bases -6 to -1. The exchange of Ccm1 for mS47 is coupled to the irreversible removal of precursor rRNA that is accompanied by conformational changes of the mitoribosomal proteins uS5m and mS26. These conformational changes signal completion of 5'-end rRNA processing through protection of the mature 5'-end of the 15S rRNA and stabilization of mS47. The removal of the 5' precursor together with the dissociation of Ccm1 may be catalyzed by the 5'-3' exoribonuclease Pet127. Involved in the specific removal of group I introns in mitochondrial encoded transcripts.</text>
</comment>
<keyword evidence="9" id="KW-1185">Reference proteome</keyword>
<evidence type="ECO:0000256" key="1">
    <source>
        <dbReference type="ARBA" id="ARBA00006192"/>
    </source>
</evidence>
<evidence type="ECO:0000313" key="8">
    <source>
        <dbReference type="EMBL" id="TVY76045.1"/>
    </source>
</evidence>
<gene>
    <name evidence="8" type="primary">LOJ</name>
    <name evidence="8" type="ORF">LSUE1_G007629</name>
</gene>
<protein>
    <submittedName>
        <fullName evidence="8">Pentatricopeptide repeat-containing protein</fullName>
    </submittedName>
</protein>
<evidence type="ECO:0000259" key="7">
    <source>
        <dbReference type="Pfam" id="PF23276"/>
    </source>
</evidence>
<feature type="domain" description="Pentatricopeptide repeat-containing protein-mitochondrial" evidence="7">
    <location>
        <begin position="372"/>
        <end position="503"/>
    </location>
</feature>
<dbReference type="OrthoDB" id="747253at2759"/>
<feature type="region of interest" description="Disordered" evidence="6">
    <location>
        <begin position="53"/>
        <end position="81"/>
    </location>
</feature>
<comment type="similarity">
    <text evidence="1">Belongs to the CCM1 family.</text>
</comment>
<evidence type="ECO:0000256" key="3">
    <source>
        <dbReference type="ARBA" id="ARBA00044493"/>
    </source>
</evidence>
<evidence type="ECO:0000256" key="2">
    <source>
        <dbReference type="ARBA" id="ARBA00022737"/>
    </source>
</evidence>
<name>A0A8T9C3V5_9HELO</name>
<dbReference type="Pfam" id="PF01535">
    <property type="entry name" value="PPR"/>
    <property type="match status" value="1"/>
</dbReference>
<feature type="repeat" description="PPR" evidence="5">
    <location>
        <begin position="513"/>
        <end position="547"/>
    </location>
</feature>
<sequence length="656" mass="74097">MNAPEFLASLQNYQAPMPVTRIPIDGLWRCLCPSIDAIALSCNVTRPSSARKASIRPRVNGKSFTRPPSRTFHSSPRARRHQFDEDPVLRNALRSLNTKFTKRNPFGFSEAQSKIPSRIPQKSPTDVGIIDEARDPIRLDKKIRRVSPPSMEFDNITLAHDRLRSLGTKEGAFRQIVDLINHLITVRGDKPALLHYDALIKANADAENGSANAVKTLLREMKEEGIAPDAGLYHSVLQVLAIHPDYLLRNEIMQEMKERWIGLSPEGWHSLVTGLLRDRQYEMAMDKLEQMRSDQISIQPWLYDIFTYNLCEVGELDEAFRLLCYRFEHDKKDIAPSLWFYLLDKFTSNFHYEGTSYIWKLRVVPSYINPSDGICGNALNVAARNADPALATSAIRILSSRRTALAPYHYEALLAAYTGSQDLKTAFRILAIIEKAGFEPDSATTRPLYAYLSSSPDLPISAWEILKSQFKEGHTIHIAAANVVIEACNAVGRFDLSVQLYKELHTLCETGPNTETFNLLLQAASKQRAKDSAMFLASEMVALDIKPDYLTYDRLILICLNEDDYEDAFRYLQEMVDIGKDKFENGQKGWYMRRGTASHMVRVCVDAGDRRALDVLAEMDSRGMKTAELKAWAEVVLGTGKADSQKSPQRLSQAAW</sequence>
<evidence type="ECO:0000313" key="9">
    <source>
        <dbReference type="Proteomes" id="UP000469558"/>
    </source>
</evidence>
<dbReference type="PANTHER" id="PTHR47936">
    <property type="entry name" value="PPR_LONG DOMAIN-CONTAINING PROTEIN"/>
    <property type="match status" value="1"/>
</dbReference>
<keyword evidence="2" id="KW-0677">Repeat</keyword>
<evidence type="ECO:0000256" key="4">
    <source>
        <dbReference type="ARBA" id="ARBA00044511"/>
    </source>
</evidence>
<accession>A0A8T9C3V5</accession>